<evidence type="ECO:0000256" key="1">
    <source>
        <dbReference type="SAM" id="MobiDB-lite"/>
    </source>
</evidence>
<feature type="region of interest" description="Disordered" evidence="1">
    <location>
        <begin position="341"/>
        <end position="383"/>
    </location>
</feature>
<dbReference type="InterPro" id="IPR058352">
    <property type="entry name" value="DUF8039"/>
</dbReference>
<dbReference type="PANTHER" id="PTHR33018">
    <property type="entry name" value="OS10G0338966 PROTEIN-RELATED"/>
    <property type="match status" value="1"/>
</dbReference>
<gene>
    <name evidence="3" type="ORF">QYE76_039473</name>
</gene>
<dbReference type="Pfam" id="PF26133">
    <property type="entry name" value="DUF8039"/>
    <property type="match status" value="1"/>
</dbReference>
<feature type="compositionally biased region" description="Acidic residues" evidence="1">
    <location>
        <begin position="351"/>
        <end position="369"/>
    </location>
</feature>
<organism evidence="3 4">
    <name type="scientific">Lolium multiflorum</name>
    <name type="common">Italian ryegrass</name>
    <name type="synonym">Lolium perenne subsp. multiflorum</name>
    <dbReference type="NCBI Taxonomy" id="4521"/>
    <lineage>
        <taxon>Eukaryota</taxon>
        <taxon>Viridiplantae</taxon>
        <taxon>Streptophyta</taxon>
        <taxon>Embryophyta</taxon>
        <taxon>Tracheophyta</taxon>
        <taxon>Spermatophyta</taxon>
        <taxon>Magnoliopsida</taxon>
        <taxon>Liliopsida</taxon>
        <taxon>Poales</taxon>
        <taxon>Poaceae</taxon>
        <taxon>BOP clade</taxon>
        <taxon>Pooideae</taxon>
        <taxon>Poodae</taxon>
        <taxon>Poeae</taxon>
        <taxon>Poeae Chloroplast Group 2 (Poeae type)</taxon>
        <taxon>Loliodinae</taxon>
        <taxon>Loliinae</taxon>
        <taxon>Lolium</taxon>
    </lineage>
</organism>
<protein>
    <recommendedName>
        <fullName evidence="2">DUF8039 domain-containing protein</fullName>
    </recommendedName>
</protein>
<evidence type="ECO:0000313" key="3">
    <source>
        <dbReference type="EMBL" id="KAK1678625.1"/>
    </source>
</evidence>
<feature type="domain" description="DUF8039" evidence="2">
    <location>
        <begin position="97"/>
        <end position="152"/>
    </location>
</feature>
<accession>A0AAD8T9Y7</accession>
<reference evidence="3" key="1">
    <citation type="submission" date="2023-07" db="EMBL/GenBank/DDBJ databases">
        <title>A chromosome-level genome assembly of Lolium multiflorum.</title>
        <authorList>
            <person name="Chen Y."/>
            <person name="Copetti D."/>
            <person name="Kolliker R."/>
            <person name="Studer B."/>
        </authorList>
    </citation>
    <scope>NUCLEOTIDE SEQUENCE</scope>
    <source>
        <strain evidence="3">02402/16</strain>
        <tissue evidence="3">Leaf</tissue>
    </source>
</reference>
<name>A0AAD8T9Y7_LOLMU</name>
<dbReference type="EMBL" id="JAUUTY010000002">
    <property type="protein sequence ID" value="KAK1678625.1"/>
    <property type="molecule type" value="Genomic_DNA"/>
</dbReference>
<dbReference type="AlphaFoldDB" id="A0AAD8T9Y7"/>
<evidence type="ECO:0000313" key="4">
    <source>
        <dbReference type="Proteomes" id="UP001231189"/>
    </source>
</evidence>
<proteinExistence type="predicted"/>
<comment type="caution">
    <text evidence="3">The sequence shown here is derived from an EMBL/GenBank/DDBJ whole genome shotgun (WGS) entry which is preliminary data.</text>
</comment>
<dbReference type="InterPro" id="IPR038765">
    <property type="entry name" value="Papain-like_cys_pep_sf"/>
</dbReference>
<evidence type="ECO:0000259" key="2">
    <source>
        <dbReference type="Pfam" id="PF26133"/>
    </source>
</evidence>
<dbReference type="Gene3D" id="3.40.395.10">
    <property type="entry name" value="Adenoviral Proteinase, Chain A"/>
    <property type="match status" value="1"/>
</dbReference>
<dbReference type="Proteomes" id="UP001231189">
    <property type="component" value="Unassembled WGS sequence"/>
</dbReference>
<keyword evidence="4" id="KW-1185">Reference proteome</keyword>
<dbReference type="PANTHER" id="PTHR33018:SF34">
    <property type="entry name" value="OS02G0472350 PROTEIN"/>
    <property type="match status" value="1"/>
</dbReference>
<dbReference type="SUPFAM" id="SSF54001">
    <property type="entry name" value="Cysteine proteinases"/>
    <property type="match status" value="1"/>
</dbReference>
<sequence>MKAGETCTIDVVDEETGRPLEPSKNATKFVSQCGAVVRDNVSITRQEWNEPKKARVGFTFVDREKKIASTSLWNISFYLRNTANTMRRPSAVLYHGALHHNNPIQDGYARVTVEEIVQGFEDLDIDIATPEGVKRLGDVKRQFILWQKKFIKQALAFKNRKELAEKKALKDEAESKLERGKKLPSSGNKLFNLRDLDKSIISCYVLMKKREMRIRNIHDVGFIDPHIVNSYVLEHHPADVEEDLWRFIRKQQEKSDILFPYHFGFHWILMVIKVQTSSVLVHDSLNMDPALWGDMRKMMQKFLVVKSGVDDMNVGTIFESRDATFFEDIFPMRDMHGMSSWESDPIHETPMESDEESDDESSDSDEDNNEAPTRKALASPDADYWKEAVQSEMDSILANETWELSERPYGCKL</sequence>